<dbReference type="NCBIfam" id="NF045578">
    <property type="entry name" value="export_MbnM"/>
    <property type="match status" value="1"/>
</dbReference>
<evidence type="ECO:0000256" key="1">
    <source>
        <dbReference type="ARBA" id="ARBA00022448"/>
    </source>
</evidence>
<dbReference type="STRING" id="655015.B1812_06475"/>
<dbReference type="PANTHER" id="PTHR43298:SF2">
    <property type="entry name" value="FMN_FAD EXPORTER YEEO-RELATED"/>
    <property type="match status" value="1"/>
</dbReference>
<feature type="transmembrane region" description="Helical" evidence="2">
    <location>
        <begin position="294"/>
        <end position="316"/>
    </location>
</feature>
<evidence type="ECO:0000313" key="4">
    <source>
        <dbReference type="Proteomes" id="UP000193978"/>
    </source>
</evidence>
<evidence type="ECO:0000256" key="2">
    <source>
        <dbReference type="SAM" id="Phobius"/>
    </source>
</evidence>
<protein>
    <recommendedName>
        <fullName evidence="5">Multi antimicrobial extrusion protein MatE</fullName>
    </recommendedName>
</protein>
<evidence type="ECO:0000313" key="3">
    <source>
        <dbReference type="EMBL" id="ARN80778.1"/>
    </source>
</evidence>
<dbReference type="InterPro" id="IPR054667">
    <property type="entry name" value="Export_MbnM"/>
</dbReference>
<gene>
    <name evidence="3" type="ORF">B1812_06475</name>
</gene>
<dbReference type="OrthoDB" id="8454298at2"/>
<name>A0A1W6MT56_9HYPH</name>
<evidence type="ECO:0008006" key="5">
    <source>
        <dbReference type="Google" id="ProtNLM"/>
    </source>
</evidence>
<feature type="transmembrane region" description="Helical" evidence="2">
    <location>
        <begin position="390"/>
        <end position="409"/>
    </location>
</feature>
<dbReference type="InterPro" id="IPR050222">
    <property type="entry name" value="MATE_MdtK"/>
</dbReference>
<feature type="transmembrane region" description="Helical" evidence="2">
    <location>
        <begin position="44"/>
        <end position="67"/>
    </location>
</feature>
<dbReference type="AlphaFoldDB" id="A0A1W6MT56"/>
<feature type="transmembrane region" description="Helical" evidence="2">
    <location>
        <begin position="12"/>
        <end position="32"/>
    </location>
</feature>
<feature type="transmembrane region" description="Helical" evidence="2">
    <location>
        <begin position="79"/>
        <end position="102"/>
    </location>
</feature>
<keyword evidence="4" id="KW-1185">Reference proteome</keyword>
<feature type="transmembrane region" description="Helical" evidence="2">
    <location>
        <begin position="170"/>
        <end position="198"/>
    </location>
</feature>
<accession>A0A1W6MT56</accession>
<sequence>MIELSFWRGFPPMLASFCLRAVVVQLDLAMVARLGAGALAGYALISRVAVLDAALTVAVGSMSLIVLSRAQPARAHRKLLQEIWICAALLGLAAASIGALAYPVLIDLLAHKDPAAEFAHSAIFIYLSAAPVRMVESATIFALHSLGRGGLVLGWQICETAVKAALNLHLIASFGFVGCFIASVTVEILSALWAVIVIRRIVVAEGESPPAGFRASFMRDCIIESTRGLAPQLAVFASFALFALSQAAPAGMQRLDAYAAVQGLIVLVLAPLLAATRFFAMRFCGCAPAEVKRLISTLLLGGAPLLFVIAGALALGRDALGAALYGNLGPWWSSFAVALALSLPLRYAGALLRGALLSHGRIGVVATADSAAPWLFALPLIALGLFFDQPAVACLSLLAPEVACVLWLWRRQSLHEEKGASLASGFQLS</sequence>
<keyword evidence="2" id="KW-1133">Transmembrane helix</keyword>
<feature type="transmembrane region" description="Helical" evidence="2">
    <location>
        <begin position="257"/>
        <end position="274"/>
    </location>
</feature>
<keyword evidence="2" id="KW-0812">Transmembrane</keyword>
<dbReference type="RefSeq" id="WP_085770858.1">
    <property type="nucleotide sequence ID" value="NZ_AP027149.1"/>
</dbReference>
<keyword evidence="1" id="KW-0813">Transport</keyword>
<feature type="transmembrane region" description="Helical" evidence="2">
    <location>
        <begin position="228"/>
        <end position="245"/>
    </location>
</feature>
<reference evidence="3 4" key="1">
    <citation type="submission" date="2017-02" db="EMBL/GenBank/DDBJ databases">
        <authorList>
            <person name="Peterson S.W."/>
        </authorList>
    </citation>
    <scope>NUCLEOTIDE SEQUENCE [LARGE SCALE GENOMIC DNA]</scope>
    <source>
        <strain evidence="3 4">S285</strain>
    </source>
</reference>
<proteinExistence type="predicted"/>
<dbReference type="Proteomes" id="UP000193978">
    <property type="component" value="Chromosome"/>
</dbReference>
<dbReference type="GO" id="GO:0005886">
    <property type="term" value="C:plasma membrane"/>
    <property type="evidence" value="ECO:0007669"/>
    <property type="project" value="TreeGrafter"/>
</dbReference>
<dbReference type="KEGG" id="mbry:B1812_06475"/>
<organism evidence="3 4">
    <name type="scientific">Methylocystis bryophila</name>
    <dbReference type="NCBI Taxonomy" id="655015"/>
    <lineage>
        <taxon>Bacteria</taxon>
        <taxon>Pseudomonadati</taxon>
        <taxon>Pseudomonadota</taxon>
        <taxon>Alphaproteobacteria</taxon>
        <taxon>Hyphomicrobiales</taxon>
        <taxon>Methylocystaceae</taxon>
        <taxon>Methylocystis</taxon>
    </lineage>
</organism>
<dbReference type="PANTHER" id="PTHR43298">
    <property type="entry name" value="MULTIDRUG RESISTANCE PROTEIN NORM-RELATED"/>
    <property type="match status" value="1"/>
</dbReference>
<feature type="transmembrane region" description="Helical" evidence="2">
    <location>
        <begin position="331"/>
        <end position="352"/>
    </location>
</feature>
<feature type="transmembrane region" description="Helical" evidence="2">
    <location>
        <begin position="364"/>
        <end position="384"/>
    </location>
</feature>
<keyword evidence="2" id="KW-0472">Membrane</keyword>
<dbReference type="EMBL" id="CP019948">
    <property type="protein sequence ID" value="ARN80778.1"/>
    <property type="molecule type" value="Genomic_DNA"/>
</dbReference>